<reference evidence="2" key="1">
    <citation type="journal article" date="2020" name="Nature">
        <title>Giant virus diversity and host interactions through global metagenomics.</title>
        <authorList>
            <person name="Schulz F."/>
            <person name="Roux S."/>
            <person name="Paez-Espino D."/>
            <person name="Jungbluth S."/>
            <person name="Walsh D.A."/>
            <person name="Denef V.J."/>
            <person name="McMahon K.D."/>
            <person name="Konstantinidis K.T."/>
            <person name="Eloe-Fadrosh E.A."/>
            <person name="Kyrpides N.C."/>
            <person name="Woyke T."/>
        </authorList>
    </citation>
    <scope>NUCLEOTIDE SEQUENCE</scope>
    <source>
        <strain evidence="2">GVMAG-M-3300009422-16</strain>
    </source>
</reference>
<dbReference type="SUPFAM" id="SSF52374">
    <property type="entry name" value="Nucleotidylyl transferase"/>
    <property type="match status" value="1"/>
</dbReference>
<accession>A0A6C0B425</accession>
<dbReference type="Pfam" id="PF01467">
    <property type="entry name" value="CTP_transf_like"/>
    <property type="match status" value="1"/>
</dbReference>
<dbReference type="InterPro" id="IPR014729">
    <property type="entry name" value="Rossmann-like_a/b/a_fold"/>
</dbReference>
<evidence type="ECO:0000313" key="2">
    <source>
        <dbReference type="EMBL" id="QHS86790.1"/>
    </source>
</evidence>
<name>A0A6C0B425_9ZZZZ</name>
<dbReference type="GO" id="GO:0003824">
    <property type="term" value="F:catalytic activity"/>
    <property type="evidence" value="ECO:0007669"/>
    <property type="project" value="InterPro"/>
</dbReference>
<dbReference type="EMBL" id="MN739062">
    <property type="protein sequence ID" value="QHS86790.1"/>
    <property type="molecule type" value="Genomic_DNA"/>
</dbReference>
<evidence type="ECO:0000259" key="1">
    <source>
        <dbReference type="Pfam" id="PF01467"/>
    </source>
</evidence>
<proteinExistence type="predicted"/>
<feature type="domain" description="Cytidyltransferase-like" evidence="1">
    <location>
        <begin position="13"/>
        <end position="95"/>
    </location>
</feature>
<protein>
    <recommendedName>
        <fullName evidence="1">Cytidyltransferase-like domain-containing protein</fullName>
    </recommendedName>
</protein>
<organism evidence="2">
    <name type="scientific">viral metagenome</name>
    <dbReference type="NCBI Taxonomy" id="1070528"/>
    <lineage>
        <taxon>unclassified sequences</taxon>
        <taxon>metagenomes</taxon>
        <taxon>organismal metagenomes</taxon>
    </lineage>
</organism>
<dbReference type="InterPro" id="IPR004821">
    <property type="entry name" value="Cyt_trans-like"/>
</dbReference>
<sequence>MHNTDKQNQQYGLFIGRFQPFHKKHQEIIDTIIADGLKPIIVIGSTGKNRDLERNPLTFFQRIEIIRMVIPIPLHNFVAIEDINDCEAWYAKFNSLVKINKSKTIIYYHTKEKDLITFTYGSKSYEKDSYHKIFKIEGWKCKKITLDEEDIDATKIRKDSELAKKYLNPMIYQKLLDMNFWL</sequence>
<dbReference type="AlphaFoldDB" id="A0A6C0B425"/>
<dbReference type="Gene3D" id="3.40.50.620">
    <property type="entry name" value="HUPs"/>
    <property type="match status" value="1"/>
</dbReference>